<evidence type="ECO:0000256" key="4">
    <source>
        <dbReference type="ARBA" id="ARBA00022989"/>
    </source>
</evidence>
<gene>
    <name evidence="13" type="ORF">ACAOBT_LOCUS32886</name>
</gene>
<feature type="transmembrane region" description="Helical" evidence="10">
    <location>
        <begin position="202"/>
        <end position="220"/>
    </location>
</feature>
<comment type="caution">
    <text evidence="13">The sequence shown here is derived from an EMBL/GenBank/DDBJ whole genome shotgun (WGS) entry which is preliminary data.</text>
</comment>
<dbReference type="OrthoDB" id="297496at2759"/>
<feature type="transmembrane region" description="Helical" evidence="10">
    <location>
        <begin position="173"/>
        <end position="195"/>
    </location>
</feature>
<dbReference type="PANTHER" id="PTHR11003">
    <property type="entry name" value="POTASSIUM CHANNEL, SUBFAMILY K"/>
    <property type="match status" value="1"/>
</dbReference>
<feature type="region of interest" description="Disordered" evidence="9">
    <location>
        <begin position="526"/>
        <end position="546"/>
    </location>
</feature>
<evidence type="ECO:0000259" key="12">
    <source>
        <dbReference type="Pfam" id="PF07885"/>
    </source>
</evidence>
<feature type="domain" description="Potassium channel" evidence="12">
    <location>
        <begin position="182"/>
        <end position="262"/>
    </location>
</feature>
<feature type="transmembrane region" description="Helical" evidence="10">
    <location>
        <begin position="240"/>
        <end position="260"/>
    </location>
</feature>
<accession>A0A9P0Q6Y7</accession>
<dbReference type="Proteomes" id="UP001152888">
    <property type="component" value="Unassembled WGS sequence"/>
</dbReference>
<dbReference type="Gene3D" id="1.10.287.70">
    <property type="match status" value="1"/>
</dbReference>
<evidence type="ECO:0000256" key="6">
    <source>
        <dbReference type="ARBA" id="ARBA00023136"/>
    </source>
</evidence>
<protein>
    <recommendedName>
        <fullName evidence="12">Potassium channel domain-containing protein</fullName>
    </recommendedName>
</protein>
<evidence type="ECO:0000256" key="7">
    <source>
        <dbReference type="ARBA" id="ARBA00023303"/>
    </source>
</evidence>
<dbReference type="InterPro" id="IPR013099">
    <property type="entry name" value="K_chnl_dom"/>
</dbReference>
<dbReference type="GO" id="GO:0022841">
    <property type="term" value="F:potassium ion leak channel activity"/>
    <property type="evidence" value="ECO:0007669"/>
    <property type="project" value="TreeGrafter"/>
</dbReference>
<evidence type="ECO:0000256" key="8">
    <source>
        <dbReference type="RuleBase" id="RU003857"/>
    </source>
</evidence>
<sequence>MMSKKQWLLVLCLFVIYLLLGAAIFLTIEMAEEENRNAEDKAQRLRIENLLRLHYEGDTQQVRDIFSNLTDYCGKPINYNMSNTDPPPKWDYYHSLFFVITVVSTIGYGNLVPTTATTRIFMILYGLIGIPMNGIVMVTLGEYFGKSFKKLYVRWKNTRIKRSAAKLGLIGQIVLYAVPGLTFFIFLPSTIISVFERWDYDVALYYSFVTLTTIGFGDFVAGDLKDETGFSPMVRYCYQVFLLVWIIGGLGYVVMVIGFITQGMRSRKLVQIEKMLADNIRKTPQRIRNELRSLLHELLFMRVKPVYKGEFEYIPHVIERSQSCPELRLLGLDDHPDESPNSKRKRAMSACYPLPTAFITPTIATKMQSETELEKIDKERTFKPSDAFMQQKDLILKVVDALSSQRFDDGGINCFSDQDILASENVAPRGRRRAASDSLPSTPMPAVDSKPGGGYTWYGADATKASLEFSKQRRARAFSLAAAKLEGPSLLKRLKNRFNIRNKDEKQLVSMDVERQNLENQFIAKPTSLTPDGTKLPAGPTSLPTDPASMLTDRVLEQTSIADFIRALSAIAVPEDATAYLREQQPKRKFGMARAGLAPGRAELGIRRPSMAPSPSSARQAARRRCSLMPVEEHLLSSHEHLKGILGLAPTSSARSSFKTTAHARRRFSVRPAALPTIDSTSPSSLPVMGSTLDSAAAPSSNKTLVSTIPSSAPSVKVSSAKSVSIVAPNDVPYHEGGERSDASLPGIVKTEETKPSKVIIESYPSNLPEARALCLLVPRL</sequence>
<evidence type="ECO:0000313" key="14">
    <source>
        <dbReference type="Proteomes" id="UP001152888"/>
    </source>
</evidence>
<organism evidence="13 14">
    <name type="scientific">Acanthoscelides obtectus</name>
    <name type="common">Bean weevil</name>
    <name type="synonym">Bruchus obtectus</name>
    <dbReference type="NCBI Taxonomy" id="200917"/>
    <lineage>
        <taxon>Eukaryota</taxon>
        <taxon>Metazoa</taxon>
        <taxon>Ecdysozoa</taxon>
        <taxon>Arthropoda</taxon>
        <taxon>Hexapoda</taxon>
        <taxon>Insecta</taxon>
        <taxon>Pterygota</taxon>
        <taxon>Neoptera</taxon>
        <taxon>Endopterygota</taxon>
        <taxon>Coleoptera</taxon>
        <taxon>Polyphaga</taxon>
        <taxon>Cucujiformia</taxon>
        <taxon>Chrysomeloidea</taxon>
        <taxon>Chrysomelidae</taxon>
        <taxon>Bruchinae</taxon>
        <taxon>Bruchini</taxon>
        <taxon>Acanthoscelides</taxon>
    </lineage>
</organism>
<feature type="transmembrane region" description="Helical" evidence="10">
    <location>
        <begin position="92"/>
        <end position="111"/>
    </location>
</feature>
<dbReference type="EMBL" id="CAKOFQ010008190">
    <property type="protein sequence ID" value="CAH2012501.1"/>
    <property type="molecule type" value="Genomic_DNA"/>
</dbReference>
<evidence type="ECO:0000256" key="2">
    <source>
        <dbReference type="ARBA" id="ARBA00022448"/>
    </source>
</evidence>
<feature type="transmembrane region" description="Helical" evidence="10">
    <location>
        <begin position="123"/>
        <end position="144"/>
    </location>
</feature>
<dbReference type="InterPro" id="IPR003280">
    <property type="entry name" value="2pore_dom_K_chnl"/>
</dbReference>
<feature type="region of interest" description="Disordered" evidence="9">
    <location>
        <begin position="427"/>
        <end position="450"/>
    </location>
</feature>
<name>A0A9P0Q6Y7_ACAOB</name>
<dbReference type="GO" id="GO:0015271">
    <property type="term" value="F:outward rectifier potassium channel activity"/>
    <property type="evidence" value="ECO:0007669"/>
    <property type="project" value="TreeGrafter"/>
</dbReference>
<dbReference type="GO" id="GO:0030322">
    <property type="term" value="P:stabilization of membrane potential"/>
    <property type="evidence" value="ECO:0007669"/>
    <property type="project" value="TreeGrafter"/>
</dbReference>
<feature type="chain" id="PRO_5040171188" description="Potassium channel domain-containing protein" evidence="11">
    <location>
        <begin position="24"/>
        <end position="781"/>
    </location>
</feature>
<evidence type="ECO:0000256" key="3">
    <source>
        <dbReference type="ARBA" id="ARBA00022692"/>
    </source>
</evidence>
<evidence type="ECO:0000256" key="9">
    <source>
        <dbReference type="SAM" id="MobiDB-lite"/>
    </source>
</evidence>
<feature type="signal peptide" evidence="11">
    <location>
        <begin position="1"/>
        <end position="23"/>
    </location>
</feature>
<dbReference type="PANTHER" id="PTHR11003:SF352">
    <property type="entry name" value="BCDNA.GH04802-RELATED"/>
    <property type="match status" value="1"/>
</dbReference>
<evidence type="ECO:0000256" key="1">
    <source>
        <dbReference type="ARBA" id="ARBA00004141"/>
    </source>
</evidence>
<comment type="subcellular location">
    <subcellularLocation>
        <location evidence="1">Membrane</location>
        <topology evidence="1">Multi-pass membrane protein</topology>
    </subcellularLocation>
</comment>
<feature type="domain" description="Potassium channel" evidence="12">
    <location>
        <begin position="84"/>
        <end position="144"/>
    </location>
</feature>
<reference evidence="13" key="1">
    <citation type="submission" date="2022-03" db="EMBL/GenBank/DDBJ databases">
        <authorList>
            <person name="Sayadi A."/>
        </authorList>
    </citation>
    <scope>NUCLEOTIDE SEQUENCE</scope>
</reference>
<dbReference type="GO" id="GO:0005886">
    <property type="term" value="C:plasma membrane"/>
    <property type="evidence" value="ECO:0007669"/>
    <property type="project" value="TreeGrafter"/>
</dbReference>
<keyword evidence="7 8" id="KW-0407">Ion channel</keyword>
<dbReference type="SUPFAM" id="SSF81324">
    <property type="entry name" value="Voltage-gated potassium channels"/>
    <property type="match status" value="2"/>
</dbReference>
<keyword evidence="3 8" id="KW-0812">Transmembrane</keyword>
<dbReference type="PRINTS" id="PR01333">
    <property type="entry name" value="2POREKCHANEL"/>
</dbReference>
<proteinExistence type="inferred from homology"/>
<keyword evidence="4 10" id="KW-1133">Transmembrane helix</keyword>
<comment type="similarity">
    <text evidence="8">Belongs to the two pore domain potassium channel (TC 1.A.1.8) family.</text>
</comment>
<keyword evidence="2 8" id="KW-0813">Transport</keyword>
<keyword evidence="14" id="KW-1185">Reference proteome</keyword>
<keyword evidence="11" id="KW-0732">Signal</keyword>
<evidence type="ECO:0000313" key="13">
    <source>
        <dbReference type="EMBL" id="CAH2012501.1"/>
    </source>
</evidence>
<keyword evidence="5 8" id="KW-0406">Ion transport</keyword>
<evidence type="ECO:0000256" key="10">
    <source>
        <dbReference type="SAM" id="Phobius"/>
    </source>
</evidence>
<dbReference type="AlphaFoldDB" id="A0A9P0Q6Y7"/>
<evidence type="ECO:0000256" key="5">
    <source>
        <dbReference type="ARBA" id="ARBA00023065"/>
    </source>
</evidence>
<keyword evidence="6 10" id="KW-0472">Membrane</keyword>
<dbReference type="Pfam" id="PF07885">
    <property type="entry name" value="Ion_trans_2"/>
    <property type="match status" value="2"/>
</dbReference>
<evidence type="ECO:0000256" key="11">
    <source>
        <dbReference type="SAM" id="SignalP"/>
    </source>
</evidence>